<dbReference type="InterPro" id="IPR015942">
    <property type="entry name" value="Asp/Glu/hydantoin_racemase"/>
</dbReference>
<dbReference type="SUPFAM" id="SSF53681">
    <property type="entry name" value="Aspartate/glutamate racemase"/>
    <property type="match status" value="2"/>
</dbReference>
<accession>A0A9D1UTD6</accession>
<evidence type="ECO:0000313" key="4">
    <source>
        <dbReference type="EMBL" id="HIW99998.1"/>
    </source>
</evidence>
<keyword evidence="2 4" id="KW-0413">Isomerase</keyword>
<dbReference type="AlphaFoldDB" id="A0A9D1UTD6"/>
<reference evidence="4" key="2">
    <citation type="submission" date="2021-04" db="EMBL/GenBank/DDBJ databases">
        <authorList>
            <person name="Gilroy R."/>
        </authorList>
    </citation>
    <scope>NUCLEOTIDE SEQUENCE</scope>
    <source>
        <strain evidence="4">ChiHejej3B27-3195</strain>
    </source>
</reference>
<feature type="compositionally biased region" description="Basic and acidic residues" evidence="3">
    <location>
        <begin position="1"/>
        <end position="11"/>
    </location>
</feature>
<comment type="caution">
    <text evidence="4">The sequence shown here is derived from an EMBL/GenBank/DDBJ whole genome shotgun (WGS) entry which is preliminary data.</text>
</comment>
<dbReference type="Pfam" id="PF01177">
    <property type="entry name" value="Asp_Glu_race"/>
    <property type="match status" value="1"/>
</dbReference>
<gene>
    <name evidence="4" type="ORF">H9871_07615</name>
</gene>
<dbReference type="PANTHER" id="PTHR21198">
    <property type="entry name" value="GLUTAMATE RACEMASE"/>
    <property type="match status" value="1"/>
</dbReference>
<feature type="region of interest" description="Disordered" evidence="3">
    <location>
        <begin position="1"/>
        <end position="23"/>
    </location>
</feature>
<organism evidence="4 5">
    <name type="scientific">Candidatus Nesterenkonia stercoripullorum</name>
    <dbReference type="NCBI Taxonomy" id="2838701"/>
    <lineage>
        <taxon>Bacteria</taxon>
        <taxon>Bacillati</taxon>
        <taxon>Actinomycetota</taxon>
        <taxon>Actinomycetes</taxon>
        <taxon>Micrococcales</taxon>
        <taxon>Micrococcaceae</taxon>
        <taxon>Nesterenkonia</taxon>
    </lineage>
</organism>
<name>A0A9D1UTD6_9MICC</name>
<dbReference type="PANTHER" id="PTHR21198:SF7">
    <property type="entry name" value="ASPARTATE-GLUTAMATE RACEMASE FAMILY"/>
    <property type="match status" value="1"/>
</dbReference>
<proteinExistence type="inferred from homology"/>
<dbReference type="Proteomes" id="UP000824151">
    <property type="component" value="Unassembled WGS sequence"/>
</dbReference>
<evidence type="ECO:0000256" key="3">
    <source>
        <dbReference type="SAM" id="MobiDB-lite"/>
    </source>
</evidence>
<dbReference type="Gene3D" id="3.40.50.1860">
    <property type="match status" value="2"/>
</dbReference>
<dbReference type="GO" id="GO:0047661">
    <property type="term" value="F:amino-acid racemase activity"/>
    <property type="evidence" value="ECO:0007669"/>
    <property type="project" value="InterPro"/>
</dbReference>
<dbReference type="InterPro" id="IPR033134">
    <property type="entry name" value="Asp/Glu_racemase_AS_2"/>
</dbReference>
<comment type="similarity">
    <text evidence="1">Belongs to the aspartate/glutamate racemases family.</text>
</comment>
<dbReference type="NCBIfam" id="TIGR00035">
    <property type="entry name" value="asp_race"/>
    <property type="match status" value="1"/>
</dbReference>
<sequence>MVERESVRTAHDGGSGGSATPASAQGPLVGILGGMGPAATADFYSKLIAATPASSDQEHLRVMIWADPTIPDRSRAIVAGGEDPTPKLAEGVRKLKEAGAAFFVAACNGSHAFLPRVLQEVDLECLSMIEVTAEHISAQNVPTAGVLASDATITAELYQQSLRAQGVEPILPEPEDQRVVMDTIYAVKAGGPGPQLRAELHQVVEHLIAKGADVIVAGCTEVPLVLTSEELSRPLIDPATVLVDRVIEEAARRTPSAETVG</sequence>
<evidence type="ECO:0000256" key="2">
    <source>
        <dbReference type="ARBA" id="ARBA00023235"/>
    </source>
</evidence>
<dbReference type="PROSITE" id="PS00924">
    <property type="entry name" value="ASP_GLU_RACEMASE_2"/>
    <property type="match status" value="1"/>
</dbReference>
<dbReference type="InterPro" id="IPR004380">
    <property type="entry name" value="Asp_race"/>
</dbReference>
<dbReference type="EMBL" id="DXGD01000282">
    <property type="protein sequence ID" value="HIW99998.1"/>
    <property type="molecule type" value="Genomic_DNA"/>
</dbReference>
<dbReference type="EC" id="5.1.1.-" evidence="4"/>
<evidence type="ECO:0000313" key="5">
    <source>
        <dbReference type="Proteomes" id="UP000824151"/>
    </source>
</evidence>
<evidence type="ECO:0000256" key="1">
    <source>
        <dbReference type="ARBA" id="ARBA00007847"/>
    </source>
</evidence>
<dbReference type="InterPro" id="IPR001920">
    <property type="entry name" value="Asp/Glu_race"/>
</dbReference>
<protein>
    <submittedName>
        <fullName evidence="4">Amino acid racemase</fullName>
        <ecNumber evidence="4">5.1.1.-</ecNumber>
    </submittedName>
</protein>
<reference evidence="4" key="1">
    <citation type="journal article" date="2021" name="PeerJ">
        <title>Extensive microbial diversity within the chicken gut microbiome revealed by metagenomics and culture.</title>
        <authorList>
            <person name="Gilroy R."/>
            <person name="Ravi A."/>
            <person name="Getino M."/>
            <person name="Pursley I."/>
            <person name="Horton D.L."/>
            <person name="Alikhan N.F."/>
            <person name="Baker D."/>
            <person name="Gharbi K."/>
            <person name="Hall N."/>
            <person name="Watson M."/>
            <person name="Adriaenssens E.M."/>
            <person name="Foster-Nyarko E."/>
            <person name="Jarju S."/>
            <person name="Secka A."/>
            <person name="Antonio M."/>
            <person name="Oren A."/>
            <person name="Chaudhuri R.R."/>
            <person name="La Ragione R."/>
            <person name="Hildebrand F."/>
            <person name="Pallen M.J."/>
        </authorList>
    </citation>
    <scope>NUCLEOTIDE SEQUENCE</scope>
    <source>
        <strain evidence="4">ChiHejej3B27-3195</strain>
    </source>
</reference>